<dbReference type="AlphaFoldDB" id="A0A2H1WLI1"/>
<keyword evidence="1" id="KW-1133">Transmembrane helix</keyword>
<evidence type="ECO:0000313" key="3">
    <source>
        <dbReference type="EMBL" id="SOQ53931.1"/>
    </source>
</evidence>
<dbReference type="InterPro" id="IPR031973">
    <property type="entry name" value="Deltameth_res_prag01"/>
</dbReference>
<reference evidence="3" key="1">
    <citation type="submission" date="2016-07" db="EMBL/GenBank/DDBJ databases">
        <authorList>
            <person name="Bretaudeau A."/>
        </authorList>
    </citation>
    <scope>NUCLEOTIDE SEQUENCE</scope>
    <source>
        <strain evidence="3">Rice</strain>
        <tissue evidence="3">Whole body</tissue>
    </source>
</reference>
<organism evidence="3">
    <name type="scientific">Spodoptera frugiperda</name>
    <name type="common">Fall armyworm</name>
    <dbReference type="NCBI Taxonomy" id="7108"/>
    <lineage>
        <taxon>Eukaryota</taxon>
        <taxon>Metazoa</taxon>
        <taxon>Ecdysozoa</taxon>
        <taxon>Arthropoda</taxon>
        <taxon>Hexapoda</taxon>
        <taxon>Insecta</taxon>
        <taxon>Pterygota</taxon>
        <taxon>Neoptera</taxon>
        <taxon>Endopterygota</taxon>
        <taxon>Lepidoptera</taxon>
        <taxon>Glossata</taxon>
        <taxon>Ditrysia</taxon>
        <taxon>Noctuoidea</taxon>
        <taxon>Noctuidae</taxon>
        <taxon>Amphipyrinae</taxon>
        <taxon>Spodoptera</taxon>
    </lineage>
</organism>
<keyword evidence="1" id="KW-0812">Transmembrane</keyword>
<evidence type="ECO:0000256" key="1">
    <source>
        <dbReference type="SAM" id="Phobius"/>
    </source>
</evidence>
<proteinExistence type="predicted"/>
<evidence type="ECO:0000259" key="2">
    <source>
        <dbReference type="Pfam" id="PF16020"/>
    </source>
</evidence>
<accession>A0A2H1WLI1</accession>
<dbReference type="EMBL" id="ODYU01009467">
    <property type="protein sequence ID" value="SOQ53931.1"/>
    <property type="molecule type" value="Genomic_DNA"/>
</dbReference>
<feature type="domain" description="Deltamethrin resistance protein prag01" evidence="2">
    <location>
        <begin position="59"/>
        <end position="110"/>
    </location>
</feature>
<feature type="transmembrane region" description="Helical" evidence="1">
    <location>
        <begin position="82"/>
        <end position="100"/>
    </location>
</feature>
<dbReference type="Pfam" id="PF16020">
    <property type="entry name" value="Deltameth_res"/>
    <property type="match status" value="1"/>
</dbReference>
<name>A0A2H1WLI1_SPOFR</name>
<keyword evidence="1" id="KW-0472">Membrane</keyword>
<protein>
    <submittedName>
        <fullName evidence="3">SFRICE_008446</fullName>
    </submittedName>
</protein>
<gene>
    <name evidence="3" type="ORF">SFRICE_008446</name>
</gene>
<sequence>MITKALGFRRGLTSAISRSYACGNLLRSGFQPNPGVVAACGNRVAIIPTRSYRCDAHMNELPVPCLPWEPWYSDKQSKYNKILIGGIAWFCFSFFMMLYTDSIFLNWGPPKQPGPPSDMVEECDDSV</sequence>